<feature type="transmembrane region" description="Helical" evidence="1">
    <location>
        <begin position="240"/>
        <end position="259"/>
    </location>
</feature>
<dbReference type="PANTHER" id="PTHR32309">
    <property type="entry name" value="TYROSINE-PROTEIN KINASE"/>
    <property type="match status" value="1"/>
</dbReference>
<accession>A0A916YHV1</accession>
<sequence length="456" mass="48107">MSHVESTTTIGIDHHLRVLARQWRIIVAVTLLGMVVAGGFLLVTTDRITAMTQVNLSVITTEPFSPQRAASGLLDDATEAAIASSYVVARRTASELDDGTTAGALHEAIDVTISEDGTIARVYATAATREDAIAHADAVTSTYLGYRSDEAELRRDAIVANLTERVDALNADLAEVNESLASAGSAHQEAQAASDREQILAELTQILSERTSLSSLVTTGGSVLTSAAQNPVTVAPSRKIAVATGIGGGLALGMLLAFVRDPRDRRLRTAAEIARATGTRVLARMQNPSARPPLSDADAENLAVIRERIIANLPATRRLLVIDDADVACGTAAELVATLAETGKRARLADPGMPDAAHLDGDGVVIVTPYATSDGQAELLAAVRQADAAILVAREGTTTSTTTRAVLDELHHAGVRFLGTVVYRRLRGARRLVTASTGRPVLRHLRPELRVLADAR</sequence>
<reference evidence="2" key="2">
    <citation type="submission" date="2020-09" db="EMBL/GenBank/DDBJ databases">
        <authorList>
            <person name="Sun Q."/>
            <person name="Zhou Y."/>
        </authorList>
    </citation>
    <scope>NUCLEOTIDE SEQUENCE</scope>
    <source>
        <strain evidence="2">CGMCC 1.15152</strain>
    </source>
</reference>
<evidence type="ECO:0000313" key="2">
    <source>
        <dbReference type="EMBL" id="GGD45429.1"/>
    </source>
</evidence>
<dbReference type="EMBL" id="BMHO01000002">
    <property type="protein sequence ID" value="GGD45429.1"/>
    <property type="molecule type" value="Genomic_DNA"/>
</dbReference>
<feature type="transmembrane region" description="Helical" evidence="1">
    <location>
        <begin position="25"/>
        <end position="43"/>
    </location>
</feature>
<organism evidence="2 3">
    <name type="scientific">Microbacterium faecale</name>
    <dbReference type="NCBI Taxonomy" id="1804630"/>
    <lineage>
        <taxon>Bacteria</taxon>
        <taxon>Bacillati</taxon>
        <taxon>Actinomycetota</taxon>
        <taxon>Actinomycetes</taxon>
        <taxon>Micrococcales</taxon>
        <taxon>Microbacteriaceae</taxon>
        <taxon>Microbacterium</taxon>
    </lineage>
</organism>
<gene>
    <name evidence="2" type="ORF">GCM10010915_28390</name>
</gene>
<protein>
    <recommendedName>
        <fullName evidence="4">Polysaccharide chain length determinant N-terminal domain-containing protein</fullName>
    </recommendedName>
</protein>
<keyword evidence="1" id="KW-0812">Transmembrane</keyword>
<dbReference type="InterPro" id="IPR050445">
    <property type="entry name" value="Bact_polysacc_biosynth/exp"/>
</dbReference>
<keyword evidence="3" id="KW-1185">Reference proteome</keyword>
<evidence type="ECO:0000313" key="3">
    <source>
        <dbReference type="Proteomes" id="UP000633205"/>
    </source>
</evidence>
<evidence type="ECO:0008006" key="4">
    <source>
        <dbReference type="Google" id="ProtNLM"/>
    </source>
</evidence>
<keyword evidence="1" id="KW-1133">Transmembrane helix</keyword>
<dbReference type="Proteomes" id="UP000633205">
    <property type="component" value="Unassembled WGS sequence"/>
</dbReference>
<dbReference type="RefSeq" id="WP_188713058.1">
    <property type="nucleotide sequence ID" value="NZ_BMHO01000002.1"/>
</dbReference>
<name>A0A916YHV1_9MICO</name>
<proteinExistence type="predicted"/>
<comment type="caution">
    <text evidence="2">The sequence shown here is derived from an EMBL/GenBank/DDBJ whole genome shotgun (WGS) entry which is preliminary data.</text>
</comment>
<keyword evidence="1" id="KW-0472">Membrane</keyword>
<reference evidence="2" key="1">
    <citation type="journal article" date="2014" name="Int. J. Syst. Evol. Microbiol.">
        <title>Complete genome sequence of Corynebacterium casei LMG S-19264T (=DSM 44701T), isolated from a smear-ripened cheese.</title>
        <authorList>
            <consortium name="US DOE Joint Genome Institute (JGI-PGF)"/>
            <person name="Walter F."/>
            <person name="Albersmeier A."/>
            <person name="Kalinowski J."/>
            <person name="Ruckert C."/>
        </authorList>
    </citation>
    <scope>NUCLEOTIDE SEQUENCE</scope>
    <source>
        <strain evidence="2">CGMCC 1.15152</strain>
    </source>
</reference>
<evidence type="ECO:0000256" key="1">
    <source>
        <dbReference type="SAM" id="Phobius"/>
    </source>
</evidence>
<dbReference type="AlphaFoldDB" id="A0A916YHV1"/>
<dbReference type="PANTHER" id="PTHR32309:SF31">
    <property type="entry name" value="CAPSULAR EXOPOLYSACCHARIDE FAMILY"/>
    <property type="match status" value="1"/>
</dbReference>